<name>A0A835I554_9MAGN</name>
<evidence type="ECO:0000313" key="8">
    <source>
        <dbReference type="Proteomes" id="UP000631114"/>
    </source>
</evidence>
<evidence type="ECO:0000256" key="3">
    <source>
        <dbReference type="ARBA" id="ARBA00022833"/>
    </source>
</evidence>
<dbReference type="GO" id="GO:0004523">
    <property type="term" value="F:RNA-DNA hybrid ribonuclease activity"/>
    <property type="evidence" value="ECO:0007669"/>
    <property type="project" value="InterPro"/>
</dbReference>
<dbReference type="InterPro" id="IPR044730">
    <property type="entry name" value="RNase_H-like_dom_plant"/>
</dbReference>
<dbReference type="InterPro" id="IPR006564">
    <property type="entry name" value="Znf_PMZ"/>
</dbReference>
<feature type="compositionally biased region" description="Basic and acidic residues" evidence="5">
    <location>
        <begin position="567"/>
        <end position="576"/>
    </location>
</feature>
<dbReference type="OrthoDB" id="1421156at2759"/>
<dbReference type="PROSITE" id="PS50966">
    <property type="entry name" value="ZF_SWIM"/>
    <property type="match status" value="1"/>
</dbReference>
<gene>
    <name evidence="7" type="ORF">IFM89_032416</name>
</gene>
<dbReference type="InterPro" id="IPR012337">
    <property type="entry name" value="RNaseH-like_sf"/>
</dbReference>
<organism evidence="7 8">
    <name type="scientific">Coptis chinensis</name>
    <dbReference type="NCBI Taxonomy" id="261450"/>
    <lineage>
        <taxon>Eukaryota</taxon>
        <taxon>Viridiplantae</taxon>
        <taxon>Streptophyta</taxon>
        <taxon>Embryophyta</taxon>
        <taxon>Tracheophyta</taxon>
        <taxon>Spermatophyta</taxon>
        <taxon>Magnoliopsida</taxon>
        <taxon>Ranunculales</taxon>
        <taxon>Ranunculaceae</taxon>
        <taxon>Coptidoideae</taxon>
        <taxon>Coptis</taxon>
    </lineage>
</organism>
<dbReference type="SUPFAM" id="SSF53098">
    <property type="entry name" value="Ribonuclease H-like"/>
    <property type="match status" value="1"/>
</dbReference>
<dbReference type="GO" id="GO:0003676">
    <property type="term" value="F:nucleic acid binding"/>
    <property type="evidence" value="ECO:0007669"/>
    <property type="project" value="InterPro"/>
</dbReference>
<evidence type="ECO:0000256" key="5">
    <source>
        <dbReference type="SAM" id="MobiDB-lite"/>
    </source>
</evidence>
<dbReference type="InterPro" id="IPR036397">
    <property type="entry name" value="RNaseH_sf"/>
</dbReference>
<keyword evidence="8" id="KW-1185">Reference proteome</keyword>
<feature type="domain" description="SWIM-type" evidence="6">
    <location>
        <begin position="350"/>
        <end position="388"/>
    </location>
</feature>
<dbReference type="Gene3D" id="3.30.420.10">
    <property type="entry name" value="Ribonuclease H-like superfamily/Ribonuclease H"/>
    <property type="match status" value="1"/>
</dbReference>
<evidence type="ECO:0000256" key="2">
    <source>
        <dbReference type="ARBA" id="ARBA00022771"/>
    </source>
</evidence>
<dbReference type="AlphaFoldDB" id="A0A835I554"/>
<reference evidence="7 8" key="1">
    <citation type="submission" date="2020-10" db="EMBL/GenBank/DDBJ databases">
        <title>The Coptis chinensis genome and diversification of protoberbering-type alkaloids.</title>
        <authorList>
            <person name="Wang B."/>
            <person name="Shu S."/>
            <person name="Song C."/>
            <person name="Liu Y."/>
        </authorList>
    </citation>
    <scope>NUCLEOTIDE SEQUENCE [LARGE SCALE GENOMIC DNA]</scope>
    <source>
        <strain evidence="7">HL-2020</strain>
        <tissue evidence="7">Leaf</tissue>
    </source>
</reference>
<evidence type="ECO:0000256" key="4">
    <source>
        <dbReference type="PROSITE-ProRule" id="PRU00325"/>
    </source>
</evidence>
<dbReference type="InterPro" id="IPR004330">
    <property type="entry name" value="FAR1_DNA_bnd_dom"/>
</dbReference>
<dbReference type="Pfam" id="PF04434">
    <property type="entry name" value="SWIM"/>
    <property type="match status" value="1"/>
</dbReference>
<dbReference type="SMART" id="SM00575">
    <property type="entry name" value="ZnF_PMZ"/>
    <property type="match status" value="1"/>
</dbReference>
<evidence type="ECO:0000259" key="6">
    <source>
        <dbReference type="PROSITE" id="PS50966"/>
    </source>
</evidence>
<feature type="region of interest" description="Disordered" evidence="5">
    <location>
        <begin position="524"/>
        <end position="584"/>
    </location>
</feature>
<dbReference type="PANTHER" id="PTHR46328:SF27">
    <property type="entry name" value="OS12G0287500 PROTEIN"/>
    <property type="match status" value="1"/>
</dbReference>
<keyword evidence="1" id="KW-0479">Metal-binding</keyword>
<protein>
    <recommendedName>
        <fullName evidence="6">SWIM-type domain-containing protein</fullName>
    </recommendedName>
</protein>
<keyword evidence="3" id="KW-0862">Zinc</keyword>
<dbReference type="GO" id="GO:0008270">
    <property type="term" value="F:zinc ion binding"/>
    <property type="evidence" value="ECO:0007669"/>
    <property type="project" value="UniProtKB-KW"/>
</dbReference>
<evidence type="ECO:0000256" key="1">
    <source>
        <dbReference type="ARBA" id="ARBA00022723"/>
    </source>
</evidence>
<dbReference type="CDD" id="cd06222">
    <property type="entry name" value="RNase_H_like"/>
    <property type="match status" value="1"/>
</dbReference>
<dbReference type="PANTHER" id="PTHR46328">
    <property type="entry name" value="FAR-RED IMPAIRED RESPONSIVE (FAR1) FAMILY PROTEIN-RELATED"/>
    <property type="match status" value="1"/>
</dbReference>
<dbReference type="Pfam" id="PF03101">
    <property type="entry name" value="FAR1"/>
    <property type="match status" value="2"/>
</dbReference>
<dbReference type="Pfam" id="PF13456">
    <property type="entry name" value="RVT_3"/>
    <property type="match status" value="1"/>
</dbReference>
<dbReference type="InterPro" id="IPR007527">
    <property type="entry name" value="Znf_SWIM"/>
</dbReference>
<sequence>MSSSSKPYVGMEFDSLHQAFLFYNEYAAVIGFSVRKDKTRKSNVDGSYLFRRFCCSKEGFPRNGRDNGNEGFVQIRDGVAVKVELRIPPVPRLSRRAKIEMKRRAEVLQKMRVGCNAKMDVKRSSDGKWIVQKFVEEHNHECVSLGETHLLRSHRGRQVTNGENGGSEGGELDLADELSNRKPSVGMEFESHHKAFLYYNAYARVLGFVVRKDKTRKSNIDGSLLFRRFCCSREGYRRKNGEDDTNDRKHVRGGVVVKVKPRILPVTRVGCNAKMEVKKTSDGKWIVQKFIEEHNHEFDRLGDLNMLRSQKDTQSTQGPPVSVMTDEVETDTIETNRTFVVSRWGQNSSRIVNFYSCDNDIRVCCSCLNLELMGILCRHILKVFSATNIMLVPEAYFKKRWTKRAKWGVVSDDSNKDMQTDHQNPIASRYNELCRLALSISAKGAISLKAYQIAKSNIVNKIRETEKDAEEDTHTSINQLDADCMRISRPPVGIIENCTSSNNLVAEDNHMLSAVSQVGFYDSPRARARGRPPKRITPLVGESQSCKKARNGPDTSDSVTPLHSRRGVPEPHDPCHAGDMGGQETQSHRLLNMSPDICVYACPPGPSGDLNDQYHSSETAAFGEPFAGLSCIQTSEPNFFDLNQDVTVGSSSLQCSQTSHLDLNQVNHVGGPSDSWLPPSSGWFKLNFVGSSKEVCMGSTSRRVAGFGGTISISDGSVIKAFAGSAGEVPAVDSEVLALWNGLKLLSTLPSSPVWIEGESELVIKWLTRDIDPPWRFTPMFFEIQSIMSRLVLGRISHNHREGNSLAHKLANEGLTKDSLTVWDQMPNL</sequence>
<keyword evidence="2 4" id="KW-0863">Zinc-finger</keyword>
<dbReference type="InterPro" id="IPR002156">
    <property type="entry name" value="RNaseH_domain"/>
</dbReference>
<dbReference type="Proteomes" id="UP000631114">
    <property type="component" value="Unassembled WGS sequence"/>
</dbReference>
<evidence type="ECO:0000313" key="7">
    <source>
        <dbReference type="EMBL" id="KAF9611446.1"/>
    </source>
</evidence>
<proteinExistence type="predicted"/>
<dbReference type="EMBL" id="JADFTS010000004">
    <property type="protein sequence ID" value="KAF9611446.1"/>
    <property type="molecule type" value="Genomic_DNA"/>
</dbReference>
<comment type="caution">
    <text evidence="7">The sequence shown here is derived from an EMBL/GenBank/DDBJ whole genome shotgun (WGS) entry which is preliminary data.</text>
</comment>
<accession>A0A835I554</accession>